<dbReference type="InterPro" id="IPR004358">
    <property type="entry name" value="Sig_transdc_His_kin-like_C"/>
</dbReference>
<evidence type="ECO:0000256" key="4">
    <source>
        <dbReference type="ARBA" id="ARBA00022475"/>
    </source>
</evidence>
<reference evidence="19" key="3">
    <citation type="submission" date="2022-04" db="EMBL/GenBank/DDBJ databases">
        <authorList>
            <person name="Liu G."/>
        </authorList>
    </citation>
    <scope>NUCLEOTIDE SEQUENCE</scope>
    <source>
        <strain evidence="19">RG22</strain>
    </source>
</reference>
<dbReference type="EMBL" id="CP096574">
    <property type="protein sequence ID" value="UPU36592.1"/>
    <property type="molecule type" value="Genomic_DNA"/>
</dbReference>
<dbReference type="InterPro" id="IPR003661">
    <property type="entry name" value="HisK_dim/P_dom"/>
</dbReference>
<evidence type="ECO:0000256" key="11">
    <source>
        <dbReference type="ARBA" id="ARBA00022840"/>
    </source>
</evidence>
<keyword evidence="21" id="KW-1185">Reference proteome</keyword>
<dbReference type="GO" id="GO:0000155">
    <property type="term" value="F:phosphorelay sensor kinase activity"/>
    <property type="evidence" value="ECO:0007669"/>
    <property type="project" value="InterPro"/>
</dbReference>
<dbReference type="InterPro" id="IPR003660">
    <property type="entry name" value="HAMP_dom"/>
</dbReference>
<feature type="domain" description="HAMP" evidence="17">
    <location>
        <begin position="195"/>
        <end position="248"/>
    </location>
</feature>
<dbReference type="Pfam" id="PF02518">
    <property type="entry name" value="HATPase_c"/>
    <property type="match status" value="1"/>
</dbReference>
<evidence type="ECO:0000313" key="20">
    <source>
        <dbReference type="Proteomes" id="UP000568888"/>
    </source>
</evidence>
<dbReference type="PANTHER" id="PTHR45436">
    <property type="entry name" value="SENSOR HISTIDINE KINASE YKOH"/>
    <property type="match status" value="1"/>
</dbReference>
<dbReference type="FunFam" id="1.10.287.130:FF:000001">
    <property type="entry name" value="Two-component sensor histidine kinase"/>
    <property type="match status" value="1"/>
</dbReference>
<dbReference type="EMBL" id="BLXY01000013">
    <property type="protein sequence ID" value="GFO65848.1"/>
    <property type="molecule type" value="Genomic_DNA"/>
</dbReference>
<feature type="transmembrane region" description="Helical" evidence="15">
    <location>
        <begin position="20"/>
        <end position="39"/>
    </location>
</feature>
<evidence type="ECO:0000256" key="10">
    <source>
        <dbReference type="ARBA" id="ARBA00022777"/>
    </source>
</evidence>
<evidence type="ECO:0000256" key="1">
    <source>
        <dbReference type="ARBA" id="ARBA00000085"/>
    </source>
</evidence>
<protein>
    <recommendedName>
        <fullName evidence="3">histidine kinase</fullName>
        <ecNumber evidence="3">2.7.13.3</ecNumber>
    </recommendedName>
</protein>
<dbReference type="Pfam" id="PF00512">
    <property type="entry name" value="HisKA"/>
    <property type="match status" value="1"/>
</dbReference>
<dbReference type="SMART" id="SM00387">
    <property type="entry name" value="HATPase_c"/>
    <property type="match status" value="1"/>
</dbReference>
<dbReference type="SUPFAM" id="SSF158472">
    <property type="entry name" value="HAMP domain-like"/>
    <property type="match status" value="1"/>
</dbReference>
<dbReference type="Pfam" id="PF00672">
    <property type="entry name" value="HAMP"/>
    <property type="match status" value="1"/>
</dbReference>
<dbReference type="NCBIfam" id="TIGR01386">
    <property type="entry name" value="cztS_silS_copS"/>
    <property type="match status" value="1"/>
</dbReference>
<keyword evidence="13" id="KW-0902">Two-component regulatory system</keyword>
<dbReference type="SUPFAM" id="SSF47384">
    <property type="entry name" value="Homodimeric domain of signal transducing histidine kinase"/>
    <property type="match status" value="1"/>
</dbReference>
<dbReference type="Proteomes" id="UP000831485">
    <property type="component" value="Chromosome"/>
</dbReference>
<organism evidence="18 20">
    <name type="scientific">Geomonas paludis</name>
    <dbReference type="NCBI Taxonomy" id="2740185"/>
    <lineage>
        <taxon>Bacteria</taxon>
        <taxon>Pseudomonadati</taxon>
        <taxon>Thermodesulfobacteriota</taxon>
        <taxon>Desulfuromonadia</taxon>
        <taxon>Geobacterales</taxon>
        <taxon>Geobacteraceae</taxon>
        <taxon>Geomonas</taxon>
    </lineage>
</organism>
<comment type="catalytic activity">
    <reaction evidence="1">
        <text>ATP + protein L-histidine = ADP + protein N-phospho-L-histidine.</text>
        <dbReference type="EC" id="2.7.13.3"/>
    </reaction>
</comment>
<evidence type="ECO:0000256" key="2">
    <source>
        <dbReference type="ARBA" id="ARBA00004533"/>
    </source>
</evidence>
<dbReference type="Gene3D" id="1.10.287.130">
    <property type="match status" value="1"/>
</dbReference>
<dbReference type="PANTHER" id="PTHR45436:SF3">
    <property type="entry name" value="SENSOR HISTIDINE KINASE HPRS"/>
    <property type="match status" value="1"/>
</dbReference>
<dbReference type="Gene3D" id="6.10.340.10">
    <property type="match status" value="1"/>
</dbReference>
<dbReference type="SUPFAM" id="SSF55874">
    <property type="entry name" value="ATPase domain of HSP90 chaperone/DNA topoisomerase II/histidine kinase"/>
    <property type="match status" value="1"/>
</dbReference>
<evidence type="ECO:0000256" key="7">
    <source>
        <dbReference type="ARBA" id="ARBA00022679"/>
    </source>
</evidence>
<proteinExistence type="predicted"/>
<feature type="domain" description="Histidine kinase" evidence="16">
    <location>
        <begin position="256"/>
        <end position="468"/>
    </location>
</feature>
<evidence type="ECO:0000256" key="5">
    <source>
        <dbReference type="ARBA" id="ARBA00022519"/>
    </source>
</evidence>
<keyword evidence="7 19" id="KW-0808">Transferase</keyword>
<evidence type="ECO:0000256" key="14">
    <source>
        <dbReference type="ARBA" id="ARBA00023136"/>
    </source>
</evidence>
<keyword evidence="10 18" id="KW-0418">Kinase</keyword>
<keyword evidence="4" id="KW-1003">Cell membrane</keyword>
<dbReference type="InterPro" id="IPR050428">
    <property type="entry name" value="TCS_sensor_his_kinase"/>
</dbReference>
<dbReference type="AlphaFoldDB" id="A0A6V8N035"/>
<dbReference type="InterPro" id="IPR005467">
    <property type="entry name" value="His_kinase_dom"/>
</dbReference>
<dbReference type="PRINTS" id="PR00344">
    <property type="entry name" value="BCTRLSENSOR"/>
</dbReference>
<evidence type="ECO:0000256" key="3">
    <source>
        <dbReference type="ARBA" id="ARBA00012438"/>
    </source>
</evidence>
<evidence type="ECO:0000259" key="16">
    <source>
        <dbReference type="PROSITE" id="PS50109"/>
    </source>
</evidence>
<feature type="transmembrane region" description="Helical" evidence="15">
    <location>
        <begin position="171"/>
        <end position="194"/>
    </location>
</feature>
<evidence type="ECO:0000256" key="15">
    <source>
        <dbReference type="SAM" id="Phobius"/>
    </source>
</evidence>
<reference evidence="20" key="1">
    <citation type="submission" date="2020-06" db="EMBL/GenBank/DDBJ databases">
        <title>Draft genomic sequecing of Geomonas sp. Red736.</title>
        <authorList>
            <person name="Itoh H."/>
            <person name="Xu Z.X."/>
            <person name="Ushijima N."/>
            <person name="Masuda Y."/>
            <person name="Shiratori Y."/>
            <person name="Senoo K."/>
        </authorList>
    </citation>
    <scope>NUCLEOTIDE SEQUENCE [LARGE SCALE GENOMIC DNA]</scope>
    <source>
        <strain evidence="20">Red736</strain>
    </source>
</reference>
<dbReference type="EC" id="2.7.13.3" evidence="3"/>
<dbReference type="PROSITE" id="PS50109">
    <property type="entry name" value="HIS_KIN"/>
    <property type="match status" value="1"/>
</dbReference>
<keyword evidence="12 15" id="KW-1133">Transmembrane helix</keyword>
<dbReference type="CDD" id="cd00075">
    <property type="entry name" value="HATPase"/>
    <property type="match status" value="1"/>
</dbReference>
<keyword evidence="9" id="KW-0547">Nucleotide-binding</keyword>
<dbReference type="CDD" id="cd06225">
    <property type="entry name" value="HAMP"/>
    <property type="match status" value="1"/>
</dbReference>
<dbReference type="SMART" id="SM00388">
    <property type="entry name" value="HisKA"/>
    <property type="match status" value="1"/>
</dbReference>
<name>A0A6V8N035_9BACT</name>
<dbReference type="Gene3D" id="3.30.565.10">
    <property type="entry name" value="Histidine kinase-like ATPase, C-terminal domain"/>
    <property type="match status" value="1"/>
</dbReference>
<dbReference type="GO" id="GO:0005886">
    <property type="term" value="C:plasma membrane"/>
    <property type="evidence" value="ECO:0007669"/>
    <property type="project" value="UniProtKB-SubCell"/>
</dbReference>
<dbReference type="RefSeq" id="WP_183350293.1">
    <property type="nucleotide sequence ID" value="NZ_BLXY01000013.1"/>
</dbReference>
<dbReference type="CDD" id="cd00082">
    <property type="entry name" value="HisKA"/>
    <property type="match status" value="1"/>
</dbReference>
<gene>
    <name evidence="18" type="ORF">GMPD_37670</name>
    <name evidence="19" type="ORF">M1B72_02490</name>
</gene>
<dbReference type="InterPro" id="IPR003594">
    <property type="entry name" value="HATPase_dom"/>
</dbReference>
<evidence type="ECO:0000313" key="19">
    <source>
        <dbReference type="EMBL" id="UPU36592.1"/>
    </source>
</evidence>
<evidence type="ECO:0000256" key="12">
    <source>
        <dbReference type="ARBA" id="ARBA00022989"/>
    </source>
</evidence>
<dbReference type="InterPro" id="IPR036890">
    <property type="entry name" value="HATPase_C_sf"/>
</dbReference>
<evidence type="ECO:0000313" key="18">
    <source>
        <dbReference type="EMBL" id="GFO65848.1"/>
    </source>
</evidence>
<dbReference type="Proteomes" id="UP000568888">
    <property type="component" value="Unassembled WGS sequence"/>
</dbReference>
<accession>A0A6V8N035</accession>
<keyword evidence="8 15" id="KW-0812">Transmembrane</keyword>
<evidence type="ECO:0000256" key="8">
    <source>
        <dbReference type="ARBA" id="ARBA00022692"/>
    </source>
</evidence>
<keyword evidence="11" id="KW-0067">ATP-binding</keyword>
<evidence type="ECO:0000259" key="17">
    <source>
        <dbReference type="PROSITE" id="PS50885"/>
    </source>
</evidence>
<evidence type="ECO:0000313" key="21">
    <source>
        <dbReference type="Proteomes" id="UP000831485"/>
    </source>
</evidence>
<keyword evidence="5" id="KW-0997">Cell inner membrane</keyword>
<reference evidence="18" key="2">
    <citation type="journal article" date="2021" name="Int. J. Syst. Evol. Microbiol.">
        <title>Geomonas silvestris sp. nov., Geomonas paludis sp. nov. and Geomonas limicola sp. nov., isolated from terrestrial environments, and emended description of the genus Geomonas.</title>
        <authorList>
            <person name="Itoh H."/>
            <person name="Xu Z."/>
            <person name="Masuda Y."/>
            <person name="Ushijima N."/>
            <person name="Hayakawa C."/>
            <person name="Shiratori Y."/>
            <person name="Senoo K."/>
        </authorList>
    </citation>
    <scope>NUCLEOTIDE SEQUENCE</scope>
    <source>
        <strain evidence="18">Red736</strain>
    </source>
</reference>
<comment type="subcellular location">
    <subcellularLocation>
        <location evidence="2">Cell inner membrane</location>
    </subcellularLocation>
</comment>
<sequence>MSSTKRPDRPRSSSITARLVGFYLVATLLILLCTNWFQFKALYKDLDFEDNDFLVERIGTLRDIIARHPDALRDQIPVNKPGQPNRHLVRVQDAVGSTLMQSPEMAGLAVDLFPPAVTSAEKIGRGRKYRAPDKRHYLLNAAWAERGGNPHYRLIQVALEITDEDALMSKYLIRTAAAVVTGLLLAALLGVAITRRGLRPLQEMADKVAHITEADLHQRVGTANWPRELNQLTVALDAMLGRLEESFGRLSEFSANLAHELRTPINNLRGEAEVALSRARSEEEYRRIIESAIEEYERLSRMVGDILFLARPDRAYQPVLIDARAEVERLAEYYGNLAEEQHTAIVIEGDGEVSVDPNLFQRAVGNLISNALHYGSRFGEIRVKLRGTDDGGLEIAVEDDGMGVDPAELPRVFDRFYRSPQARQIYNQGSGLGLAIVRSIMNLHGGTASVASRPGAGTVVTLRFPAPPDGDTGASVAET</sequence>
<keyword evidence="14 15" id="KW-0472">Membrane</keyword>
<evidence type="ECO:0000256" key="13">
    <source>
        <dbReference type="ARBA" id="ARBA00023012"/>
    </source>
</evidence>
<dbReference type="GO" id="GO:0005524">
    <property type="term" value="F:ATP binding"/>
    <property type="evidence" value="ECO:0007669"/>
    <property type="project" value="UniProtKB-KW"/>
</dbReference>
<dbReference type="InterPro" id="IPR036097">
    <property type="entry name" value="HisK_dim/P_sf"/>
</dbReference>
<dbReference type="PROSITE" id="PS50885">
    <property type="entry name" value="HAMP"/>
    <property type="match status" value="1"/>
</dbReference>
<evidence type="ECO:0000256" key="9">
    <source>
        <dbReference type="ARBA" id="ARBA00022741"/>
    </source>
</evidence>
<keyword evidence="6" id="KW-0597">Phosphoprotein</keyword>
<dbReference type="InterPro" id="IPR006290">
    <property type="entry name" value="CztS_silS_copS"/>
</dbReference>
<dbReference type="SMART" id="SM00304">
    <property type="entry name" value="HAMP"/>
    <property type="match status" value="1"/>
</dbReference>
<evidence type="ECO:0000256" key="6">
    <source>
        <dbReference type="ARBA" id="ARBA00022553"/>
    </source>
</evidence>